<keyword evidence="2" id="KW-0479">Metal-binding</keyword>
<evidence type="ECO:0000256" key="2">
    <source>
        <dbReference type="PIRSR" id="PIRSR004789-51"/>
    </source>
</evidence>
<dbReference type="GO" id="GO:0046872">
    <property type="term" value="F:metal ion binding"/>
    <property type="evidence" value="ECO:0007669"/>
    <property type="project" value="UniProtKB-KW"/>
</dbReference>
<feature type="binding site" evidence="2">
    <location>
        <position position="182"/>
    </location>
    <ligand>
        <name>Fe cation</name>
        <dbReference type="ChEBI" id="CHEBI:24875"/>
        <label>1</label>
    </ligand>
</feature>
<feature type="active site" description="Proton donor" evidence="1">
    <location>
        <position position="68"/>
    </location>
</feature>
<accession>A0A6M8ETQ1</accession>
<dbReference type="GO" id="GO:0004113">
    <property type="term" value="F:2',3'-cyclic-nucleotide 3'-phosphodiesterase activity"/>
    <property type="evidence" value="ECO:0007669"/>
    <property type="project" value="TreeGrafter"/>
</dbReference>
<name>A0A6M8ETQ1_9BACT</name>
<proteinExistence type="predicted"/>
<dbReference type="PANTHER" id="PTHR36303:SF1">
    <property type="entry name" value="2',3'-CYCLIC-NUCLEOTIDE 2'-PHOSPHODIESTERASE"/>
    <property type="match status" value="1"/>
</dbReference>
<dbReference type="KEGG" id="paco:AACT_0683"/>
<dbReference type="SUPFAM" id="SSF56300">
    <property type="entry name" value="Metallo-dependent phosphatases"/>
    <property type="match status" value="1"/>
</dbReference>
<feature type="binding site" evidence="2">
    <location>
        <position position="155"/>
    </location>
    <ligand>
        <name>Fe cation</name>
        <dbReference type="ChEBI" id="CHEBI:24875"/>
        <label>2</label>
    </ligand>
</feature>
<dbReference type="PANTHER" id="PTHR36303">
    <property type="entry name" value="2',3'-CYCLIC-NUCLEOTIDE 2'-PHOSPHODIESTERASE"/>
    <property type="match status" value="1"/>
</dbReference>
<gene>
    <name evidence="3" type="ORF">AACT_0683</name>
</gene>
<feature type="binding site" evidence="2">
    <location>
        <position position="40"/>
    </location>
    <ligand>
        <name>Fe cation</name>
        <dbReference type="ChEBI" id="CHEBI:24875"/>
        <label>1</label>
    </ligand>
</feature>
<reference evidence="3 4" key="1">
    <citation type="submission" date="2019-08" db="EMBL/GenBank/DDBJ databases">
        <title>Complete genome sequence of Arcobacter acticola.</title>
        <authorList>
            <person name="Miller W."/>
        </authorList>
    </citation>
    <scope>NUCLEOTIDE SEQUENCE [LARGE SCALE GENOMIC DNA]</scope>
    <source>
        <strain evidence="3 4">KCTC 52212</strain>
    </source>
</reference>
<dbReference type="InterPro" id="IPR005235">
    <property type="entry name" value="YmdB-like"/>
</dbReference>
<sequence>MRIAFIGDIVGRPGRKIIKENLVKIKKEYEIDYVIANGENASHGFGLTTTSCSELLKAGIDIITGGNHSFDKKKDMMVLLETANVLRPDNYPEGLVGSGMKVCDVQTANGIEKLAVINLMGQFAMPTVENPFNWAKKLVSKLQEEEIKNIFIDFHGEATSEKRIMLMMFKNQVSAICGTHTHVGTDDLQIYENTAYLTDIGLTGCRDNVIGMDSKIPIQKATTGIGGHFEVPNSCKSILQMMVIDIEEGKAQSAFKIKKYCNNPKLFISEAFVELI</sequence>
<feature type="binding site" evidence="2">
    <location>
        <position position="39"/>
    </location>
    <ligand>
        <name>Fe cation</name>
        <dbReference type="ChEBI" id="CHEBI:24875"/>
        <label>1</label>
    </ligand>
</feature>
<feature type="binding site" evidence="2">
    <location>
        <position position="180"/>
    </location>
    <ligand>
        <name>Fe cation</name>
        <dbReference type="ChEBI" id="CHEBI:24875"/>
        <label>2</label>
    </ligand>
</feature>
<keyword evidence="4" id="KW-1185">Reference proteome</keyword>
<dbReference type="Gene3D" id="3.60.21.10">
    <property type="match status" value="1"/>
</dbReference>
<dbReference type="PIRSF" id="PIRSF004789">
    <property type="entry name" value="DR1281"/>
    <property type="match status" value="1"/>
</dbReference>
<evidence type="ECO:0000313" key="4">
    <source>
        <dbReference type="Proteomes" id="UP000503483"/>
    </source>
</evidence>
<dbReference type="EMBL" id="CP042652">
    <property type="protein sequence ID" value="QKE27885.1"/>
    <property type="molecule type" value="Genomic_DNA"/>
</dbReference>
<dbReference type="Pfam" id="PF13277">
    <property type="entry name" value="YmdB"/>
    <property type="match status" value="1"/>
</dbReference>
<feature type="binding site" evidence="2">
    <location>
        <position position="39"/>
    </location>
    <ligand>
        <name>Fe cation</name>
        <dbReference type="ChEBI" id="CHEBI:24875"/>
        <label>2</label>
    </ligand>
</feature>
<feature type="binding site" evidence="2">
    <location>
        <position position="8"/>
    </location>
    <ligand>
        <name>Fe cation</name>
        <dbReference type="ChEBI" id="CHEBI:24875"/>
        <label>1</label>
    </ligand>
</feature>
<dbReference type="RefSeq" id="WP_172124991.1">
    <property type="nucleotide sequence ID" value="NZ_CP042652.1"/>
</dbReference>
<evidence type="ECO:0000313" key="3">
    <source>
        <dbReference type="EMBL" id="QKE27885.1"/>
    </source>
</evidence>
<protein>
    <submittedName>
        <fullName evidence="3">Metallophosphoesterase (YmdB domain)</fullName>
    </submittedName>
</protein>
<organism evidence="3 4">
    <name type="scientific">Arcobacter acticola</name>
    <dbReference type="NCBI Taxonomy" id="1849015"/>
    <lineage>
        <taxon>Bacteria</taxon>
        <taxon>Pseudomonadati</taxon>
        <taxon>Campylobacterota</taxon>
        <taxon>Epsilonproteobacteria</taxon>
        <taxon>Campylobacterales</taxon>
        <taxon>Arcobacteraceae</taxon>
        <taxon>Arcobacter</taxon>
    </lineage>
</organism>
<feature type="binding site" evidence="2">
    <location>
        <position position="67"/>
    </location>
    <ligand>
        <name>Fe cation</name>
        <dbReference type="ChEBI" id="CHEBI:24875"/>
        <label>2</label>
    </ligand>
</feature>
<evidence type="ECO:0000256" key="1">
    <source>
        <dbReference type="PIRSR" id="PIRSR004789-50"/>
    </source>
</evidence>
<dbReference type="Proteomes" id="UP000503483">
    <property type="component" value="Chromosome"/>
</dbReference>
<dbReference type="InterPro" id="IPR029052">
    <property type="entry name" value="Metallo-depent_PP-like"/>
</dbReference>
<dbReference type="AlphaFoldDB" id="A0A6M8ETQ1"/>